<comment type="caution">
    <text evidence="2">The sequence shown here is derived from an EMBL/GenBank/DDBJ whole genome shotgun (WGS) entry which is preliminary data.</text>
</comment>
<dbReference type="Proteomes" id="UP000321083">
    <property type="component" value="Unassembled WGS sequence"/>
</dbReference>
<reference evidence="2 3" key="2">
    <citation type="submission" date="2019-08" db="EMBL/GenBank/DDBJ databases">
        <authorList>
            <person name="Henke P."/>
        </authorList>
    </citation>
    <scope>NUCLEOTIDE SEQUENCE [LARGE SCALE GENOMIC DNA]</scope>
    <source>
        <strain evidence="2">Phe10_nw2017</strain>
    </source>
</reference>
<dbReference type="AlphaFoldDB" id="A0A5C6M7G7"/>
<keyword evidence="3" id="KW-1185">Reference proteome</keyword>
<protein>
    <recommendedName>
        <fullName evidence="4">DUF2946 domain-containing protein</fullName>
    </recommendedName>
</protein>
<evidence type="ECO:0008006" key="4">
    <source>
        <dbReference type="Google" id="ProtNLM"/>
    </source>
</evidence>
<evidence type="ECO:0000256" key="1">
    <source>
        <dbReference type="SAM" id="SignalP"/>
    </source>
</evidence>
<accession>A0A5C6M7G7</accession>
<sequence>MSAFRKLLLIYWCALALLGHAGTHAVADYLGVCVHVDTQDAKTTQAAVAGQAGARAASGHAAGHAGCQHCLRHQGKSLAAGAAGACAGGRSDQSGSHSGHDAANCRLCDWFLKFTPQGLSVQPCLLPVPTVVFSDIVSVNPVSAAVPSARSRGPPSPHIA</sequence>
<dbReference type="EMBL" id="SRHE01000106">
    <property type="protein sequence ID" value="TWW10167.1"/>
    <property type="molecule type" value="Genomic_DNA"/>
</dbReference>
<name>A0A5C6M7G7_9PLAN</name>
<keyword evidence="1" id="KW-0732">Signal</keyword>
<evidence type="ECO:0000313" key="3">
    <source>
        <dbReference type="Proteomes" id="UP000321083"/>
    </source>
</evidence>
<gene>
    <name evidence="2" type="ORF">E3A20_07520</name>
</gene>
<feature type="signal peptide" evidence="1">
    <location>
        <begin position="1"/>
        <end position="21"/>
    </location>
</feature>
<evidence type="ECO:0000313" key="2">
    <source>
        <dbReference type="EMBL" id="TWW10167.1"/>
    </source>
</evidence>
<proteinExistence type="predicted"/>
<reference evidence="2 3" key="1">
    <citation type="submission" date="2019-08" db="EMBL/GenBank/DDBJ databases">
        <title>100 year-old enigma solved: identification of Planctomyces bekefii, the type genus and species of the phylum Planctomycetes.</title>
        <authorList>
            <person name="Svetlana D.N."/>
            <person name="Overmann J."/>
        </authorList>
    </citation>
    <scope>NUCLEOTIDE SEQUENCE [LARGE SCALE GENOMIC DNA]</scope>
    <source>
        <strain evidence="2">Phe10_nw2017</strain>
    </source>
</reference>
<organism evidence="2 3">
    <name type="scientific">Planctomyces bekefii</name>
    <dbReference type="NCBI Taxonomy" id="1653850"/>
    <lineage>
        <taxon>Bacteria</taxon>
        <taxon>Pseudomonadati</taxon>
        <taxon>Planctomycetota</taxon>
        <taxon>Planctomycetia</taxon>
        <taxon>Planctomycetales</taxon>
        <taxon>Planctomycetaceae</taxon>
        <taxon>Planctomyces</taxon>
    </lineage>
</organism>
<feature type="chain" id="PRO_5022960565" description="DUF2946 domain-containing protein" evidence="1">
    <location>
        <begin position="22"/>
        <end position="160"/>
    </location>
</feature>